<evidence type="ECO:0000256" key="5">
    <source>
        <dbReference type="RuleBase" id="RU003682"/>
    </source>
</evidence>
<evidence type="ECO:0000313" key="7">
    <source>
        <dbReference type="Proteomes" id="UP000504609"/>
    </source>
</evidence>
<keyword evidence="5" id="KW-0560">Oxidoreductase</keyword>
<accession>A0A6J1HEH8</accession>
<dbReference type="InterPro" id="IPR050295">
    <property type="entry name" value="Plant_2OG-oxidoreductases"/>
</dbReference>
<dbReference type="Gene3D" id="2.60.120.330">
    <property type="entry name" value="B-lactam Antibiotic, Isopenicillin N Synthase, Chain"/>
    <property type="match status" value="1"/>
</dbReference>
<reference evidence="8" key="1">
    <citation type="submission" date="2025-08" db="UniProtKB">
        <authorList>
            <consortium name="RefSeq"/>
        </authorList>
    </citation>
    <scope>IDENTIFICATION</scope>
    <source>
        <tissue evidence="8">Young leaves</tissue>
    </source>
</reference>
<proteinExistence type="inferred from homology"/>
<gene>
    <name evidence="8" type="primary">LOC111462753</name>
</gene>
<dbReference type="GO" id="GO:0031418">
    <property type="term" value="F:L-ascorbic acid binding"/>
    <property type="evidence" value="ECO:0007669"/>
    <property type="project" value="UniProtKB-KW"/>
</dbReference>
<evidence type="ECO:0000256" key="1">
    <source>
        <dbReference type="ARBA" id="ARBA00008056"/>
    </source>
</evidence>
<keyword evidence="4 5" id="KW-0408">Iron</keyword>
<evidence type="ECO:0000256" key="4">
    <source>
        <dbReference type="ARBA" id="ARBA00023004"/>
    </source>
</evidence>
<dbReference type="PANTHER" id="PTHR47991">
    <property type="entry name" value="OXOGLUTARATE/IRON-DEPENDENT DIOXYGENASE"/>
    <property type="match status" value="1"/>
</dbReference>
<comment type="similarity">
    <text evidence="1 5">Belongs to the iron/ascorbate-dependent oxidoreductase family.</text>
</comment>
<sequence>MATFKMAFDSLPPSLSSSSSYVLPDHMRPDLQHVSHTISLPTIDLNLHDQSLLVHQVSEACQSFGFFQVTNHGIPQRLCDAVLDTTIQFFHLPPQQRNQYVTTDHTKKVKIFNYYAKDVEGRKINLWSETFTLPWDPVGQEFLSDVPQNPPQYREVYGEYAREMGRLMERVLGLMSLGLGLDEGALKRSIGEKPELYSQANYYPPCPQPELTMGLGTHTDIVAIAVLLQTQDAAGLQIMKDQQWVSLLPRPNSLVVNVADQIQVLSNGRYKSVIHRAVTNSARRRLSLVMFYAPNDETVIKPIEELTDEHHPPLYKTFTYKQFMHQFRAQEGTIRRVKETFQLTNSLNT</sequence>
<dbReference type="RefSeq" id="XP_022962245.1">
    <property type="nucleotide sequence ID" value="XM_023106477.1"/>
</dbReference>
<evidence type="ECO:0000256" key="2">
    <source>
        <dbReference type="ARBA" id="ARBA00022723"/>
    </source>
</evidence>
<evidence type="ECO:0000256" key="3">
    <source>
        <dbReference type="ARBA" id="ARBA00022896"/>
    </source>
</evidence>
<dbReference type="GO" id="GO:0046872">
    <property type="term" value="F:metal ion binding"/>
    <property type="evidence" value="ECO:0007669"/>
    <property type="project" value="UniProtKB-KW"/>
</dbReference>
<dbReference type="Pfam" id="PF14226">
    <property type="entry name" value="DIOX_N"/>
    <property type="match status" value="1"/>
</dbReference>
<dbReference type="Proteomes" id="UP000504609">
    <property type="component" value="Unplaced"/>
</dbReference>
<protein>
    <submittedName>
        <fullName evidence="8">Protein DOWNY MILDEW RESISTANCE 6-like</fullName>
    </submittedName>
</protein>
<dbReference type="InterPro" id="IPR044861">
    <property type="entry name" value="IPNS-like_FE2OG_OXY"/>
</dbReference>
<dbReference type="GeneID" id="111462753"/>
<dbReference type="PROSITE" id="PS51471">
    <property type="entry name" value="FE2OG_OXY"/>
    <property type="match status" value="1"/>
</dbReference>
<feature type="domain" description="Fe2OG dioxygenase" evidence="6">
    <location>
        <begin position="193"/>
        <end position="294"/>
    </location>
</feature>
<evidence type="ECO:0000259" key="6">
    <source>
        <dbReference type="PROSITE" id="PS51471"/>
    </source>
</evidence>
<name>A0A6J1HEH8_CUCMO</name>
<dbReference type="GO" id="GO:0016491">
    <property type="term" value="F:oxidoreductase activity"/>
    <property type="evidence" value="ECO:0007669"/>
    <property type="project" value="UniProtKB-KW"/>
</dbReference>
<keyword evidence="2 5" id="KW-0479">Metal-binding</keyword>
<keyword evidence="7" id="KW-1185">Reference proteome</keyword>
<dbReference type="InterPro" id="IPR027443">
    <property type="entry name" value="IPNS-like_sf"/>
</dbReference>
<organism evidence="7 8">
    <name type="scientific">Cucurbita moschata</name>
    <name type="common">Winter crookneck squash</name>
    <name type="synonym">Cucurbita pepo var. moschata</name>
    <dbReference type="NCBI Taxonomy" id="3662"/>
    <lineage>
        <taxon>Eukaryota</taxon>
        <taxon>Viridiplantae</taxon>
        <taxon>Streptophyta</taxon>
        <taxon>Embryophyta</taxon>
        <taxon>Tracheophyta</taxon>
        <taxon>Spermatophyta</taxon>
        <taxon>Magnoliopsida</taxon>
        <taxon>eudicotyledons</taxon>
        <taxon>Gunneridae</taxon>
        <taxon>Pentapetalae</taxon>
        <taxon>rosids</taxon>
        <taxon>fabids</taxon>
        <taxon>Cucurbitales</taxon>
        <taxon>Cucurbitaceae</taxon>
        <taxon>Cucurbiteae</taxon>
        <taxon>Cucurbita</taxon>
    </lineage>
</organism>
<dbReference type="AlphaFoldDB" id="A0A6J1HEH8"/>
<dbReference type="InterPro" id="IPR005123">
    <property type="entry name" value="Oxoglu/Fe-dep_dioxygenase_dom"/>
</dbReference>
<keyword evidence="3" id="KW-0847">Vitamin C</keyword>
<dbReference type="InterPro" id="IPR026992">
    <property type="entry name" value="DIOX_N"/>
</dbReference>
<dbReference type="KEGG" id="cmos:111462753"/>
<dbReference type="Pfam" id="PF03171">
    <property type="entry name" value="2OG-FeII_Oxy"/>
    <property type="match status" value="1"/>
</dbReference>
<dbReference type="SUPFAM" id="SSF51197">
    <property type="entry name" value="Clavaminate synthase-like"/>
    <property type="match status" value="1"/>
</dbReference>
<evidence type="ECO:0000313" key="8">
    <source>
        <dbReference type="RefSeq" id="XP_022962245.1"/>
    </source>
</evidence>